<dbReference type="InterPro" id="IPR015500">
    <property type="entry name" value="Peptidase_S8_subtilisin-rel"/>
</dbReference>
<feature type="region of interest" description="Disordered" evidence="6">
    <location>
        <begin position="518"/>
        <end position="566"/>
    </location>
</feature>
<dbReference type="GO" id="GO:0006508">
    <property type="term" value="P:proteolysis"/>
    <property type="evidence" value="ECO:0007669"/>
    <property type="project" value="UniProtKB-KW"/>
</dbReference>
<keyword evidence="2" id="KW-0645">Protease</keyword>
<feature type="region of interest" description="Disordered" evidence="6">
    <location>
        <begin position="432"/>
        <end position="461"/>
    </location>
</feature>
<dbReference type="OrthoDB" id="206201at2759"/>
<dbReference type="STRING" id="1745343.A0A2J6QLG0"/>
<dbReference type="AlphaFoldDB" id="A0A2J6QLG0"/>
<dbReference type="Pfam" id="PF00082">
    <property type="entry name" value="Peptidase_S8"/>
    <property type="match status" value="1"/>
</dbReference>
<evidence type="ECO:0000313" key="9">
    <source>
        <dbReference type="Proteomes" id="UP000235672"/>
    </source>
</evidence>
<keyword evidence="4" id="KW-0720">Serine protease</keyword>
<proteinExistence type="inferred from homology"/>
<dbReference type="GO" id="GO:0004252">
    <property type="term" value="F:serine-type endopeptidase activity"/>
    <property type="evidence" value="ECO:0007669"/>
    <property type="project" value="InterPro"/>
</dbReference>
<dbReference type="InterPro" id="IPR000209">
    <property type="entry name" value="Peptidase_S8/S53_dom"/>
</dbReference>
<dbReference type="InterPro" id="IPR036852">
    <property type="entry name" value="Peptidase_S8/S53_dom_sf"/>
</dbReference>
<dbReference type="PRINTS" id="PR00723">
    <property type="entry name" value="SUBTILISIN"/>
</dbReference>
<protein>
    <submittedName>
        <fullName evidence="8">Subtilisin-like protein</fullName>
    </submittedName>
</protein>
<accession>A0A2J6QLG0</accession>
<dbReference type="CDD" id="cd00306">
    <property type="entry name" value="Peptidases_S8_S53"/>
    <property type="match status" value="1"/>
</dbReference>
<dbReference type="Gene3D" id="3.40.50.200">
    <property type="entry name" value="Peptidase S8/S53 domain"/>
    <property type="match status" value="1"/>
</dbReference>
<gene>
    <name evidence="8" type="ORF">NA56DRAFT_743461</name>
</gene>
<feature type="domain" description="Peptidase S8/S53" evidence="7">
    <location>
        <begin position="608"/>
        <end position="873"/>
    </location>
</feature>
<evidence type="ECO:0000256" key="2">
    <source>
        <dbReference type="ARBA" id="ARBA00022670"/>
    </source>
</evidence>
<evidence type="ECO:0000256" key="1">
    <source>
        <dbReference type="ARBA" id="ARBA00011073"/>
    </source>
</evidence>
<dbReference type="PROSITE" id="PS51892">
    <property type="entry name" value="SUBTILASE"/>
    <property type="match status" value="1"/>
</dbReference>
<comment type="caution">
    <text evidence="5">Lacks conserved residue(s) required for the propagation of feature annotation.</text>
</comment>
<reference evidence="8 9" key="1">
    <citation type="submission" date="2016-05" db="EMBL/GenBank/DDBJ databases">
        <title>A degradative enzymes factory behind the ericoid mycorrhizal symbiosis.</title>
        <authorList>
            <consortium name="DOE Joint Genome Institute"/>
            <person name="Martino E."/>
            <person name="Morin E."/>
            <person name="Grelet G."/>
            <person name="Kuo A."/>
            <person name="Kohler A."/>
            <person name="Daghino S."/>
            <person name="Barry K."/>
            <person name="Choi C."/>
            <person name="Cichocki N."/>
            <person name="Clum A."/>
            <person name="Copeland A."/>
            <person name="Hainaut M."/>
            <person name="Haridas S."/>
            <person name="Labutti K."/>
            <person name="Lindquist E."/>
            <person name="Lipzen A."/>
            <person name="Khouja H.-R."/>
            <person name="Murat C."/>
            <person name="Ohm R."/>
            <person name="Olson A."/>
            <person name="Spatafora J."/>
            <person name="Veneault-Fourrey C."/>
            <person name="Henrissat B."/>
            <person name="Grigoriev I."/>
            <person name="Martin F."/>
            <person name="Perotto S."/>
        </authorList>
    </citation>
    <scope>NUCLEOTIDE SEQUENCE [LARGE SCALE GENOMIC DNA]</scope>
    <source>
        <strain evidence="8 9">UAMH 7357</strain>
    </source>
</reference>
<keyword evidence="9" id="KW-1185">Reference proteome</keyword>
<dbReference type="PANTHER" id="PTHR43806">
    <property type="entry name" value="PEPTIDASE S8"/>
    <property type="match status" value="1"/>
</dbReference>
<comment type="similarity">
    <text evidence="1 5">Belongs to the peptidase S8 family.</text>
</comment>
<keyword evidence="3" id="KW-0378">Hydrolase</keyword>
<evidence type="ECO:0000256" key="3">
    <source>
        <dbReference type="ARBA" id="ARBA00022801"/>
    </source>
</evidence>
<dbReference type="EMBL" id="KZ613466">
    <property type="protein sequence ID" value="PMD27111.1"/>
    <property type="molecule type" value="Genomic_DNA"/>
</dbReference>
<dbReference type="PANTHER" id="PTHR43806:SF11">
    <property type="entry name" value="CEREVISIN-RELATED"/>
    <property type="match status" value="1"/>
</dbReference>
<dbReference type="Proteomes" id="UP000235672">
    <property type="component" value="Unassembled WGS sequence"/>
</dbReference>
<evidence type="ECO:0000256" key="5">
    <source>
        <dbReference type="PROSITE-ProRule" id="PRU01240"/>
    </source>
</evidence>
<feature type="compositionally biased region" description="Polar residues" evidence="6">
    <location>
        <begin position="518"/>
        <end position="528"/>
    </location>
</feature>
<evidence type="ECO:0000256" key="6">
    <source>
        <dbReference type="SAM" id="MobiDB-lite"/>
    </source>
</evidence>
<evidence type="ECO:0000259" key="7">
    <source>
        <dbReference type="Pfam" id="PF00082"/>
    </source>
</evidence>
<evidence type="ECO:0000313" key="8">
    <source>
        <dbReference type="EMBL" id="PMD27111.1"/>
    </source>
</evidence>
<sequence>MTVQTVFARLAKFSVTCWPPDSHDEGLQAPGSRLLWWRSINASLRLFAYQPLRESLDEATPRGRLSTETERARKDTSLLVRSSLRPIPLPQVMRRKNVSMVRWAIGPSSPKLSASGGALRPDSLGRTLRMVKRLQAPHGSLFLVLASRLAIALQPARSIDVDVDVDVDVFPLIVREDGGTENEGTGRDPDRSAPVLLTLKGGGNPEPYHLISYAVEERAYDGDKERTVVWRDDQNNTIRHMIPKGTVGIPYTFHSNHPLQPACKNKVAFKHYGDFGNIRNTGNLKHRFRFGEPPGRVEWFNAEYNFPCEKLSRIFQSDVRNRTLLGTFDTETISEVHTRMGVRRSTEYSKSRPIKLWRKYDTTLTFFAHMEAVKYQCHYQFPLQWFNHHAELYDTNKLVLKFNRPEDVQNEPEEILTSNQRRHSSWSRLVSWNDGSSRRRSDPSHRPALLHGDRLSLPDQPYHERNTLEIQFTHEGDAENFTHTCLHAKDENSAISYTTSPHPTIMIPVFMTGGDNNLFGTTSVSPGTNPRRRDSQDSSFLNSPTSPPQPGDLDPESAAGVVPVLPPAEPRGIGGMKVRSAKKWWNDFVTHRKRIFPLPELPDSVVPVKIAVVDTGIDATNPIILESWRDKVTSSVHRYRDFLSEDDSIAQPAKDSTGYSTHEVSEILRRLGPAEDTEPLDVSGHGTHLAGIVLQLVPNATLFVARVLKNNQEEYDVGAAARRVALAILNAVCTWKVNVINLSIGFNQNGLLRPERRILHDALDFAWRSNVVIFAAASNSGNREELAYPASERHLVFCMNSTDGNGGRSWFNPQHQVRHDNFSILGEHVLSTWLQNDLSSGAFLSKQGAAWKRDQGTSIACTIAACVAVLVYQFGRQYAVGMPEILETPKGLNAILGIMSCETSDGFYDIVPWVELFHSKHNVDQIKALIDMKLSKLP</sequence>
<name>A0A2J6QLG0_9HELO</name>
<dbReference type="InterPro" id="IPR050131">
    <property type="entry name" value="Peptidase_S8_subtilisin-like"/>
</dbReference>
<dbReference type="SUPFAM" id="SSF52743">
    <property type="entry name" value="Subtilisin-like"/>
    <property type="match status" value="1"/>
</dbReference>
<evidence type="ECO:0000256" key="4">
    <source>
        <dbReference type="ARBA" id="ARBA00022825"/>
    </source>
</evidence>
<feature type="compositionally biased region" description="Basic and acidic residues" evidence="6">
    <location>
        <begin position="436"/>
        <end position="461"/>
    </location>
</feature>
<organism evidence="8 9">
    <name type="scientific">Hyaloscypha hepaticicola</name>
    <dbReference type="NCBI Taxonomy" id="2082293"/>
    <lineage>
        <taxon>Eukaryota</taxon>
        <taxon>Fungi</taxon>
        <taxon>Dikarya</taxon>
        <taxon>Ascomycota</taxon>
        <taxon>Pezizomycotina</taxon>
        <taxon>Leotiomycetes</taxon>
        <taxon>Helotiales</taxon>
        <taxon>Hyaloscyphaceae</taxon>
        <taxon>Hyaloscypha</taxon>
    </lineage>
</organism>